<reference evidence="3 4" key="1">
    <citation type="journal article" date="2020" name="ISME J.">
        <title>Uncovering the hidden diversity of litter-decomposition mechanisms in mushroom-forming fungi.</title>
        <authorList>
            <person name="Floudas D."/>
            <person name="Bentzer J."/>
            <person name="Ahren D."/>
            <person name="Johansson T."/>
            <person name="Persson P."/>
            <person name="Tunlid A."/>
        </authorList>
    </citation>
    <scope>NUCLEOTIDE SEQUENCE [LARGE SCALE GENOMIC DNA]</scope>
    <source>
        <strain evidence="3 4">CBS 175.51</strain>
    </source>
</reference>
<feature type="compositionally biased region" description="Basic and acidic residues" evidence="1">
    <location>
        <begin position="19"/>
        <end position="32"/>
    </location>
</feature>
<feature type="compositionally biased region" description="Acidic residues" evidence="1">
    <location>
        <begin position="478"/>
        <end position="504"/>
    </location>
</feature>
<feature type="region of interest" description="Disordered" evidence="1">
    <location>
        <begin position="76"/>
        <end position="107"/>
    </location>
</feature>
<organism evidence="3 4">
    <name type="scientific">Ephemerocybe angulata</name>
    <dbReference type="NCBI Taxonomy" id="980116"/>
    <lineage>
        <taxon>Eukaryota</taxon>
        <taxon>Fungi</taxon>
        <taxon>Dikarya</taxon>
        <taxon>Basidiomycota</taxon>
        <taxon>Agaricomycotina</taxon>
        <taxon>Agaricomycetes</taxon>
        <taxon>Agaricomycetidae</taxon>
        <taxon>Agaricales</taxon>
        <taxon>Agaricineae</taxon>
        <taxon>Psathyrellaceae</taxon>
        <taxon>Ephemerocybe</taxon>
    </lineage>
</organism>
<gene>
    <name evidence="3" type="ORF">D9611_003008</name>
</gene>
<feature type="compositionally biased region" description="Low complexity" evidence="1">
    <location>
        <begin position="122"/>
        <end position="138"/>
    </location>
</feature>
<evidence type="ECO:0000313" key="3">
    <source>
        <dbReference type="EMBL" id="KAF5337380.1"/>
    </source>
</evidence>
<comment type="caution">
    <text evidence="3">The sequence shown here is derived from an EMBL/GenBank/DDBJ whole genome shotgun (WGS) entry which is preliminary data.</text>
</comment>
<sequence>MALVVEKEELDCPLNPHLDSLKVESNDSKDAKPPLAIIAGESMKAEDTKPDIKPTRIRYFMDAVVITTRPQYVATEGPRQVKGTRSSKRAAVKKESVSNPTRRNTVKVDEESGWVAPVQDDIGIGRSPNRSGSRSPTSVTFVPSKVISGTRSMKDEEDVVLPRAPVRLESPEATIPQLITNSSDQVAEKEGKMTKWKNPKMKVKKESAALTKDTIISRISAAGISFELFPVNCPDRDVMVSREFMSRTFGGSSQKTFPRIGKKKFAEHGLDDYMYLPTDYQPIAPEVPGAPGLWLDIGGEVSEWQGGVMRVFTRITTGPALWLYQGQYEIKVSKSLTPEEWQRQKVSVRKTWAKELVRKGWGQHCRILIYARKHLGRLPTKAEYEDIRLQKYKTILEPDISASLIRGETNMVVYTMKCIGYDSAFQKKVAEKFANWVPPPRKPKGSGKRKEPPAGPKGRKLTKRQKLEEKIIDIDLLSSDEEEPAEDEDEEEEEDSDVEDDELERDQSGWERRYRPRGTRSRPAAGM</sequence>
<evidence type="ECO:0000256" key="1">
    <source>
        <dbReference type="SAM" id="MobiDB-lite"/>
    </source>
</evidence>
<dbReference type="InterPro" id="IPR046520">
    <property type="entry name" value="DUF6697"/>
</dbReference>
<dbReference type="OrthoDB" id="3176940at2759"/>
<proteinExistence type="predicted"/>
<feature type="region of interest" description="Disordered" evidence="1">
    <location>
        <begin position="119"/>
        <end position="140"/>
    </location>
</feature>
<feature type="region of interest" description="Disordered" evidence="1">
    <location>
        <begin position="15"/>
        <end position="50"/>
    </location>
</feature>
<feature type="region of interest" description="Disordered" evidence="1">
    <location>
        <begin position="436"/>
        <end position="527"/>
    </location>
</feature>
<dbReference type="AlphaFoldDB" id="A0A8H5C8U4"/>
<accession>A0A8H5C8U4</accession>
<dbReference type="Proteomes" id="UP000541558">
    <property type="component" value="Unassembled WGS sequence"/>
</dbReference>
<keyword evidence="4" id="KW-1185">Reference proteome</keyword>
<name>A0A8H5C8U4_9AGAR</name>
<feature type="domain" description="DUF6697" evidence="2">
    <location>
        <begin position="239"/>
        <end position="432"/>
    </location>
</feature>
<dbReference type="Pfam" id="PF20411">
    <property type="entry name" value="DUF6697"/>
    <property type="match status" value="1"/>
</dbReference>
<evidence type="ECO:0000259" key="2">
    <source>
        <dbReference type="Pfam" id="PF20411"/>
    </source>
</evidence>
<protein>
    <recommendedName>
        <fullName evidence="2">DUF6697 domain-containing protein</fullName>
    </recommendedName>
</protein>
<dbReference type="EMBL" id="JAACJK010000057">
    <property type="protein sequence ID" value="KAF5337380.1"/>
    <property type="molecule type" value="Genomic_DNA"/>
</dbReference>
<evidence type="ECO:0000313" key="4">
    <source>
        <dbReference type="Proteomes" id="UP000541558"/>
    </source>
</evidence>